<evidence type="ECO:0000256" key="8">
    <source>
        <dbReference type="ARBA" id="ARBA00022982"/>
    </source>
</evidence>
<feature type="transmembrane region" description="Helical" evidence="13">
    <location>
        <begin position="154"/>
        <end position="176"/>
    </location>
</feature>
<dbReference type="GO" id="GO:0020037">
    <property type="term" value="F:heme binding"/>
    <property type="evidence" value="ECO:0007669"/>
    <property type="project" value="TreeGrafter"/>
</dbReference>
<dbReference type="EMBL" id="AUXZ01000013">
    <property type="protein sequence ID" value="KZN55536.1"/>
    <property type="molecule type" value="Genomic_DNA"/>
</dbReference>
<evidence type="ECO:0000313" key="16">
    <source>
        <dbReference type="Proteomes" id="UP000076503"/>
    </source>
</evidence>
<keyword evidence="5" id="KW-0349">Heme</keyword>
<evidence type="ECO:0000256" key="5">
    <source>
        <dbReference type="ARBA" id="ARBA00022617"/>
    </source>
</evidence>
<evidence type="ECO:0000256" key="10">
    <source>
        <dbReference type="ARBA" id="ARBA00023004"/>
    </source>
</evidence>
<sequence length="279" mass="31351">MILLIIVSIFISVIALLSMIFGEAIQDLSERLPGHSESIISLTIILSSLCTAWFINHRKSKIRAFGTLLASTGCLAIASWFFLFIINTGFLTNPKPYDTPLDAFKPTLLWLQCTFALTVGIALLYVAYKQSRSGTPLPLKNTNDDSKYGLVARALHWTTAFLFILMIPLGIFATIIPEGTPYRIEYYVVHKTIGVLIFALVIIRLIWKLYSHQPKSVEGLSTFERILSRAVHALLYLFLLALPISGFIMTSYFGAPTYLFGWEVQPLWQPSERGVIIWG</sequence>
<dbReference type="PANTHER" id="PTHR30529">
    <property type="entry name" value="CYTOCHROME B561"/>
    <property type="match status" value="1"/>
</dbReference>
<evidence type="ECO:0000256" key="13">
    <source>
        <dbReference type="SAM" id="Phobius"/>
    </source>
</evidence>
<keyword evidence="8" id="KW-0249">Electron transport</keyword>
<feature type="transmembrane region" description="Helical" evidence="13">
    <location>
        <begin position="107"/>
        <end position="128"/>
    </location>
</feature>
<dbReference type="RefSeq" id="WP_063360110.1">
    <property type="nucleotide sequence ID" value="NZ_AUXZ01000013.1"/>
</dbReference>
<dbReference type="Gene3D" id="1.20.950.20">
    <property type="entry name" value="Transmembrane di-heme cytochromes, Chain C"/>
    <property type="match status" value="1"/>
</dbReference>
<dbReference type="GO" id="GO:0005886">
    <property type="term" value="C:plasma membrane"/>
    <property type="evidence" value="ECO:0007669"/>
    <property type="project" value="UniProtKB-SubCell"/>
</dbReference>
<accession>A0A167GK35</accession>
<evidence type="ECO:0000256" key="6">
    <source>
        <dbReference type="ARBA" id="ARBA00022692"/>
    </source>
</evidence>
<comment type="caution">
    <text evidence="15">The sequence shown here is derived from an EMBL/GenBank/DDBJ whole genome shotgun (WGS) entry which is preliminary data.</text>
</comment>
<proteinExistence type="inferred from homology"/>
<dbReference type="Proteomes" id="UP000076503">
    <property type="component" value="Unassembled WGS sequence"/>
</dbReference>
<dbReference type="InterPro" id="IPR011577">
    <property type="entry name" value="Cyt_b561_bac/Ni-Hgenase"/>
</dbReference>
<dbReference type="SUPFAM" id="SSF81342">
    <property type="entry name" value="Transmembrane di-heme cytochromes"/>
    <property type="match status" value="1"/>
</dbReference>
<comment type="cofactor">
    <cofactor evidence="1">
        <name>heme b</name>
        <dbReference type="ChEBI" id="CHEBI:60344"/>
    </cofactor>
</comment>
<evidence type="ECO:0000256" key="12">
    <source>
        <dbReference type="ARBA" id="ARBA00037975"/>
    </source>
</evidence>
<evidence type="ECO:0000256" key="2">
    <source>
        <dbReference type="ARBA" id="ARBA00004651"/>
    </source>
</evidence>
<dbReference type="GO" id="GO:0046872">
    <property type="term" value="F:metal ion binding"/>
    <property type="evidence" value="ECO:0007669"/>
    <property type="project" value="UniProtKB-KW"/>
</dbReference>
<dbReference type="PATRIC" id="fig|1365251.3.peg.338"/>
<dbReference type="PANTHER" id="PTHR30529:SF1">
    <property type="entry name" value="CYTOCHROME B561 HOMOLOG 2"/>
    <property type="match status" value="1"/>
</dbReference>
<dbReference type="Pfam" id="PF01292">
    <property type="entry name" value="Ni_hydr_CYTB"/>
    <property type="match status" value="1"/>
</dbReference>
<name>A0A167GK35_9GAMM</name>
<keyword evidence="10" id="KW-0408">Iron</keyword>
<keyword evidence="11 13" id="KW-0472">Membrane</keyword>
<keyword evidence="7" id="KW-0479">Metal-binding</keyword>
<keyword evidence="3" id="KW-0813">Transport</keyword>
<keyword evidence="6 13" id="KW-0812">Transmembrane</keyword>
<comment type="subcellular location">
    <subcellularLocation>
        <location evidence="2">Cell membrane</location>
        <topology evidence="2">Multi-pass membrane protein</topology>
    </subcellularLocation>
</comment>
<evidence type="ECO:0000256" key="3">
    <source>
        <dbReference type="ARBA" id="ARBA00022448"/>
    </source>
</evidence>
<organism evidence="15 16">
    <name type="scientific">Pseudoalteromonas luteoviolacea H33</name>
    <dbReference type="NCBI Taxonomy" id="1365251"/>
    <lineage>
        <taxon>Bacteria</taxon>
        <taxon>Pseudomonadati</taxon>
        <taxon>Pseudomonadota</taxon>
        <taxon>Gammaproteobacteria</taxon>
        <taxon>Alteromonadales</taxon>
        <taxon>Pseudoalteromonadaceae</taxon>
        <taxon>Pseudoalteromonas</taxon>
    </lineage>
</organism>
<keyword evidence="4" id="KW-1003">Cell membrane</keyword>
<dbReference type="OrthoDB" id="9793784at2"/>
<evidence type="ECO:0000256" key="1">
    <source>
        <dbReference type="ARBA" id="ARBA00001970"/>
    </source>
</evidence>
<feature type="transmembrane region" description="Helical" evidence="13">
    <location>
        <begin position="67"/>
        <end position="87"/>
    </location>
</feature>
<reference evidence="15 16" key="1">
    <citation type="submission" date="2013-07" db="EMBL/GenBank/DDBJ databases">
        <title>Comparative Genomic and Metabolomic Analysis of Twelve Strains of Pseudoalteromonas luteoviolacea.</title>
        <authorList>
            <person name="Vynne N.G."/>
            <person name="Mansson M."/>
            <person name="Gram L."/>
        </authorList>
    </citation>
    <scope>NUCLEOTIDE SEQUENCE [LARGE SCALE GENOMIC DNA]</scope>
    <source>
        <strain evidence="15 16">H33</strain>
    </source>
</reference>
<keyword evidence="9 13" id="KW-1133">Transmembrane helix</keyword>
<evidence type="ECO:0000256" key="9">
    <source>
        <dbReference type="ARBA" id="ARBA00022989"/>
    </source>
</evidence>
<gene>
    <name evidence="15" type="ORF">N476_07340</name>
</gene>
<evidence type="ECO:0000256" key="4">
    <source>
        <dbReference type="ARBA" id="ARBA00022475"/>
    </source>
</evidence>
<evidence type="ECO:0000256" key="11">
    <source>
        <dbReference type="ARBA" id="ARBA00023136"/>
    </source>
</evidence>
<evidence type="ECO:0000259" key="14">
    <source>
        <dbReference type="Pfam" id="PF01292"/>
    </source>
</evidence>
<feature type="transmembrane region" description="Helical" evidence="13">
    <location>
        <begin position="38"/>
        <end position="55"/>
    </location>
</feature>
<feature type="transmembrane region" description="Helical" evidence="13">
    <location>
        <begin position="188"/>
        <end position="207"/>
    </location>
</feature>
<comment type="similarity">
    <text evidence="12">Belongs to the cytochrome b561 family.</text>
</comment>
<feature type="domain" description="Cytochrome b561 bacterial/Ni-hydrogenase" evidence="14">
    <location>
        <begin position="148"/>
        <end position="253"/>
    </location>
</feature>
<dbReference type="AlphaFoldDB" id="A0A167GK35"/>
<evidence type="ECO:0000313" key="15">
    <source>
        <dbReference type="EMBL" id="KZN55536.1"/>
    </source>
</evidence>
<feature type="transmembrane region" description="Helical" evidence="13">
    <location>
        <begin position="233"/>
        <end position="255"/>
    </location>
</feature>
<dbReference type="InterPro" id="IPR052168">
    <property type="entry name" value="Cytochrome_b561_oxidase"/>
</dbReference>
<protein>
    <recommendedName>
        <fullName evidence="14">Cytochrome b561 bacterial/Ni-hydrogenase domain-containing protein</fullName>
    </recommendedName>
</protein>
<evidence type="ECO:0000256" key="7">
    <source>
        <dbReference type="ARBA" id="ARBA00022723"/>
    </source>
</evidence>
<dbReference type="GO" id="GO:0009055">
    <property type="term" value="F:electron transfer activity"/>
    <property type="evidence" value="ECO:0007669"/>
    <property type="project" value="InterPro"/>
</dbReference>
<dbReference type="InterPro" id="IPR016174">
    <property type="entry name" value="Di-haem_cyt_TM"/>
</dbReference>
<dbReference type="GO" id="GO:0022904">
    <property type="term" value="P:respiratory electron transport chain"/>
    <property type="evidence" value="ECO:0007669"/>
    <property type="project" value="InterPro"/>
</dbReference>